<dbReference type="Proteomes" id="UP001431209">
    <property type="component" value="Unassembled WGS sequence"/>
</dbReference>
<comment type="caution">
    <text evidence="2">The sequence shown here is derived from an EMBL/GenBank/DDBJ whole genome shotgun (WGS) entry which is preliminary data.</text>
</comment>
<evidence type="ECO:0000313" key="1">
    <source>
        <dbReference type="EMBL" id="KAL0482576.1"/>
    </source>
</evidence>
<evidence type="ECO:0000313" key="3">
    <source>
        <dbReference type="Proteomes" id="UP001431209"/>
    </source>
</evidence>
<proteinExistence type="predicted"/>
<organism evidence="2 3">
    <name type="scientific">Acrasis kona</name>
    <dbReference type="NCBI Taxonomy" id="1008807"/>
    <lineage>
        <taxon>Eukaryota</taxon>
        <taxon>Discoba</taxon>
        <taxon>Heterolobosea</taxon>
        <taxon>Tetramitia</taxon>
        <taxon>Eutetramitia</taxon>
        <taxon>Acrasidae</taxon>
        <taxon>Acrasis</taxon>
    </lineage>
</organism>
<keyword evidence="3" id="KW-1185">Reference proteome</keyword>
<dbReference type="AlphaFoldDB" id="A0AAW2ZI52"/>
<evidence type="ECO:0000313" key="2">
    <source>
        <dbReference type="EMBL" id="KAL0488821.1"/>
    </source>
</evidence>
<name>A0AAW2ZI52_9EUKA</name>
<sequence length="102" mass="12141">MNEQTECDHSLQLQEYRQKHFVKKEKEDFVRNTAMVMFLVTSKYSTKSKPAVLTQLRVDAPKKKHKYSYFKCEKMVIEKERQPGSWFTSFAQQTPRSETVNT</sequence>
<reference evidence="2 3" key="1">
    <citation type="submission" date="2024-03" db="EMBL/GenBank/DDBJ databases">
        <title>The Acrasis kona genome and developmental transcriptomes reveal deep origins of eukaryotic multicellular pathways.</title>
        <authorList>
            <person name="Sheikh S."/>
            <person name="Fu C.-J."/>
            <person name="Brown M.W."/>
            <person name="Baldauf S.L."/>
        </authorList>
    </citation>
    <scope>NUCLEOTIDE SEQUENCE [LARGE SCALE GENOMIC DNA]</scope>
    <source>
        <strain evidence="2 3">ATCC MYA-3509</strain>
    </source>
</reference>
<accession>A0AAW2ZI52</accession>
<protein>
    <submittedName>
        <fullName evidence="2">Uncharacterized protein</fullName>
    </submittedName>
</protein>
<dbReference type="EMBL" id="JAOPGA020001476">
    <property type="protein sequence ID" value="KAL0488821.1"/>
    <property type="molecule type" value="Genomic_DNA"/>
</dbReference>
<gene>
    <name evidence="1" type="ORF">AKO1_002889</name>
    <name evidence="2" type="ORF">AKO1_009109</name>
</gene>
<dbReference type="EMBL" id="JAOPGA020000871">
    <property type="protein sequence ID" value="KAL0482576.1"/>
    <property type="molecule type" value="Genomic_DNA"/>
</dbReference>